<accession>A0ABQ9XDM1</accession>
<evidence type="ECO:0000313" key="3">
    <source>
        <dbReference type="EMBL" id="KAK2949460.1"/>
    </source>
</evidence>
<keyword evidence="4" id="KW-1185">Reference proteome</keyword>
<keyword evidence="1" id="KW-1015">Disulfide bond</keyword>
<evidence type="ECO:0000313" key="4">
    <source>
        <dbReference type="Proteomes" id="UP001281761"/>
    </source>
</evidence>
<dbReference type="SUPFAM" id="SSF47862">
    <property type="entry name" value="Saposin"/>
    <property type="match status" value="1"/>
</dbReference>
<dbReference type="InterPro" id="IPR008139">
    <property type="entry name" value="SaposinB_dom"/>
</dbReference>
<reference evidence="3 4" key="1">
    <citation type="journal article" date="2022" name="bioRxiv">
        <title>Genomics of Preaxostyla Flagellates Illuminates Evolutionary Transitions and the Path Towards Mitochondrial Loss.</title>
        <authorList>
            <person name="Novak L.V.F."/>
            <person name="Treitli S.C."/>
            <person name="Pyrih J."/>
            <person name="Halakuc P."/>
            <person name="Pipaliya S.V."/>
            <person name="Vacek V."/>
            <person name="Brzon O."/>
            <person name="Soukal P."/>
            <person name="Eme L."/>
            <person name="Dacks J.B."/>
            <person name="Karnkowska A."/>
            <person name="Elias M."/>
            <person name="Hampl V."/>
        </authorList>
    </citation>
    <scope>NUCLEOTIDE SEQUENCE [LARGE SCALE GENOMIC DNA]</scope>
    <source>
        <strain evidence="3">NAU3</strain>
        <tissue evidence="3">Gut</tissue>
    </source>
</reference>
<evidence type="ECO:0000259" key="2">
    <source>
        <dbReference type="PROSITE" id="PS50015"/>
    </source>
</evidence>
<organism evidence="3 4">
    <name type="scientific">Blattamonas nauphoetae</name>
    <dbReference type="NCBI Taxonomy" id="2049346"/>
    <lineage>
        <taxon>Eukaryota</taxon>
        <taxon>Metamonada</taxon>
        <taxon>Preaxostyla</taxon>
        <taxon>Oxymonadida</taxon>
        <taxon>Blattamonas</taxon>
    </lineage>
</organism>
<sequence>MTTLQPDNPIEKTLLAIVFFEDVEQLNTDAIIHQSSYLGWITEFHSIDASDSTFELEDNQSKPQCPLCMKTASIAVSSGSSSQSQCQTVLNQRFCPTLGAQTGICRTIASQICGPKFNLVSQRRPPYQICSSIGFC</sequence>
<dbReference type="InterPro" id="IPR011001">
    <property type="entry name" value="Saposin-like"/>
</dbReference>
<dbReference type="PROSITE" id="PS50015">
    <property type="entry name" value="SAP_B"/>
    <property type="match status" value="1"/>
</dbReference>
<proteinExistence type="predicted"/>
<name>A0ABQ9XDM1_9EUKA</name>
<protein>
    <recommendedName>
        <fullName evidence="2">Saposin B-type domain-containing protein</fullName>
    </recommendedName>
</protein>
<comment type="caution">
    <text evidence="3">The sequence shown here is derived from an EMBL/GenBank/DDBJ whole genome shotgun (WGS) entry which is preliminary data.</text>
</comment>
<gene>
    <name evidence="3" type="ORF">BLNAU_15656</name>
</gene>
<feature type="domain" description="Saposin B-type" evidence="2">
    <location>
        <begin position="61"/>
        <end position="136"/>
    </location>
</feature>
<dbReference type="EMBL" id="JARBJD010000156">
    <property type="protein sequence ID" value="KAK2949460.1"/>
    <property type="molecule type" value="Genomic_DNA"/>
</dbReference>
<evidence type="ECO:0000256" key="1">
    <source>
        <dbReference type="ARBA" id="ARBA00023157"/>
    </source>
</evidence>
<dbReference type="Proteomes" id="UP001281761">
    <property type="component" value="Unassembled WGS sequence"/>
</dbReference>